<feature type="compositionally biased region" description="Acidic residues" evidence="1">
    <location>
        <begin position="18"/>
        <end position="29"/>
    </location>
</feature>
<evidence type="ECO:0000313" key="2">
    <source>
        <dbReference type="EMBL" id="KAL1835008.1"/>
    </source>
</evidence>
<reference evidence="2 3" key="1">
    <citation type="journal article" date="2024" name="Commun. Biol.">
        <title>Comparative genomic analysis of thermophilic fungi reveals convergent evolutionary adaptations and gene losses.</title>
        <authorList>
            <person name="Steindorff A.S."/>
            <person name="Aguilar-Pontes M.V."/>
            <person name="Robinson A.J."/>
            <person name="Andreopoulos B."/>
            <person name="LaButti K."/>
            <person name="Kuo A."/>
            <person name="Mondo S."/>
            <person name="Riley R."/>
            <person name="Otillar R."/>
            <person name="Haridas S."/>
            <person name="Lipzen A."/>
            <person name="Grimwood J."/>
            <person name="Schmutz J."/>
            <person name="Clum A."/>
            <person name="Reid I.D."/>
            <person name="Moisan M.C."/>
            <person name="Butler G."/>
            <person name="Nguyen T.T.M."/>
            <person name="Dewar K."/>
            <person name="Conant G."/>
            <person name="Drula E."/>
            <person name="Henrissat B."/>
            <person name="Hansel C."/>
            <person name="Singer S."/>
            <person name="Hutchinson M.I."/>
            <person name="de Vries R.P."/>
            <person name="Natvig D.O."/>
            <person name="Powell A.J."/>
            <person name="Tsang A."/>
            <person name="Grigoriev I.V."/>
        </authorList>
    </citation>
    <scope>NUCLEOTIDE SEQUENCE [LARGE SCALE GENOMIC DNA]</scope>
    <source>
        <strain evidence="2 3">ATCC 24622</strain>
    </source>
</reference>
<evidence type="ECO:0000313" key="3">
    <source>
        <dbReference type="Proteomes" id="UP001586593"/>
    </source>
</evidence>
<gene>
    <name evidence="2" type="ORF">VTK73DRAFT_6470</name>
</gene>
<feature type="region of interest" description="Disordered" evidence="1">
    <location>
        <begin position="1"/>
        <end position="79"/>
    </location>
</feature>
<proteinExistence type="predicted"/>
<name>A0ABR3V180_9PEZI</name>
<protein>
    <submittedName>
        <fullName evidence="2">Uncharacterized protein</fullName>
    </submittedName>
</protein>
<comment type="caution">
    <text evidence="2">The sequence shown here is derived from an EMBL/GenBank/DDBJ whole genome shotgun (WGS) entry which is preliminary data.</text>
</comment>
<dbReference type="EMBL" id="JAZHXJ010003648">
    <property type="protein sequence ID" value="KAL1835008.1"/>
    <property type="molecule type" value="Genomic_DNA"/>
</dbReference>
<dbReference type="Proteomes" id="UP001586593">
    <property type="component" value="Unassembled WGS sequence"/>
</dbReference>
<sequence length="226" mass="23338">MAESDQLQQGFRAREATPSDDADMADDDLAAGLPREGAVGAGGGGGQDEGILAVDIWRGEGGEDAGDDEQQQQQNDLDDLSRPAALAGTDALLPAGIMRARMRAIKRSTAPTQIQVVGGDDWTEVLQQSVRTPRRVNRGELRALNETGAAWEREEKEGEEETAAAAAAASTMMKQSTAAAAAASDGAGFATGLDLMKSLFGGAPSEAAQPSPAKGFLKVGAVPLVF</sequence>
<feature type="compositionally biased region" description="Gly residues" evidence="1">
    <location>
        <begin position="39"/>
        <end position="48"/>
    </location>
</feature>
<evidence type="ECO:0000256" key="1">
    <source>
        <dbReference type="SAM" id="MobiDB-lite"/>
    </source>
</evidence>
<organism evidence="2 3">
    <name type="scientific">Phialemonium thermophilum</name>
    <dbReference type="NCBI Taxonomy" id="223376"/>
    <lineage>
        <taxon>Eukaryota</taxon>
        <taxon>Fungi</taxon>
        <taxon>Dikarya</taxon>
        <taxon>Ascomycota</taxon>
        <taxon>Pezizomycotina</taxon>
        <taxon>Sordariomycetes</taxon>
        <taxon>Sordariomycetidae</taxon>
        <taxon>Cephalothecales</taxon>
        <taxon>Cephalothecaceae</taxon>
        <taxon>Phialemonium</taxon>
    </lineage>
</organism>
<accession>A0ABR3V180</accession>
<keyword evidence="3" id="KW-1185">Reference proteome</keyword>